<dbReference type="EMBL" id="MOXJ01000032">
    <property type="protein sequence ID" value="PDO09637.1"/>
    <property type="molecule type" value="Genomic_DNA"/>
</dbReference>
<comment type="caution">
    <text evidence="1">The sequence shown here is derived from an EMBL/GenBank/DDBJ whole genome shotgun (WGS) entry which is preliminary data.</text>
</comment>
<dbReference type="Proteomes" id="UP000243688">
    <property type="component" value="Unassembled WGS sequence"/>
</dbReference>
<sequence length="308" mass="35825">MIIKRWVIAFCAVVGSIALWPGRDLSAEVRFLDAPFEPYVIRTLDVQDLYAADREDSRTSAKIAPQRVTVLDVSSNGFMKIQTWLGERWIKPERYVEWVDEDYRLLREVSVHGEDGAMVGMIAPQTVHVYEKTMPGPFHEYLIDTWLGRKWIQPGRASMQWTGRAVREERTIHVIGDVTLYEYPEQQIIGGYPVLHGKSYWTTLQSFERWRDWYHVHTPEGDYWIRPGIAFFGEFQAVNKRVTVTATKDLYFWPLAEGRTGFARLAPQTVTVRGQIENWYFIETWMGMMWIDRSNVTEGAVVSPPPSR</sequence>
<name>A0A2A6DYR2_9BACL</name>
<gene>
    <name evidence="1" type="ORF">BLM47_11375</name>
</gene>
<organism evidence="1 2">
    <name type="scientific">Candidatus Reconcilbacillus cellulovorans</name>
    <dbReference type="NCBI Taxonomy" id="1906605"/>
    <lineage>
        <taxon>Bacteria</taxon>
        <taxon>Bacillati</taxon>
        <taxon>Bacillota</taxon>
        <taxon>Bacilli</taxon>
        <taxon>Bacillales</taxon>
        <taxon>Paenibacillaceae</taxon>
        <taxon>Candidatus Reconcilbacillus</taxon>
    </lineage>
</organism>
<proteinExistence type="predicted"/>
<evidence type="ECO:0000313" key="1">
    <source>
        <dbReference type="EMBL" id="PDO09637.1"/>
    </source>
</evidence>
<protein>
    <submittedName>
        <fullName evidence="1">Uncharacterized protein</fullName>
    </submittedName>
</protein>
<accession>A0A2A6DYR2</accession>
<reference evidence="1 2" key="1">
    <citation type="submission" date="2016-12" db="EMBL/GenBank/DDBJ databases">
        <title>Candidatus Reconcilibacillus cellulovorans genome.</title>
        <authorList>
            <person name="Kolinko S."/>
            <person name="Wu Y.-W."/>
            <person name="Tachea F."/>
            <person name="Denzel E."/>
            <person name="Hiras J."/>
            <person name="Baecker N."/>
            <person name="Chan L.J."/>
            <person name="Eichorst S.A."/>
            <person name="Frey D."/>
            <person name="Adams P.D."/>
            <person name="Pray T."/>
            <person name="Tanjore D."/>
            <person name="Petzold C.J."/>
            <person name="Gladden J.M."/>
            <person name="Simmons B.A."/>
            <person name="Singer S.W."/>
        </authorList>
    </citation>
    <scope>NUCLEOTIDE SEQUENCE [LARGE SCALE GENOMIC DNA]</scope>
    <source>
        <strain evidence="1">JTherm</strain>
    </source>
</reference>
<dbReference type="AlphaFoldDB" id="A0A2A6DYR2"/>
<evidence type="ECO:0000313" key="2">
    <source>
        <dbReference type="Proteomes" id="UP000243688"/>
    </source>
</evidence>